<evidence type="ECO:0000313" key="3">
    <source>
        <dbReference type="Proteomes" id="UP000663193"/>
    </source>
</evidence>
<evidence type="ECO:0000313" key="2">
    <source>
        <dbReference type="EMBL" id="QRD05175.1"/>
    </source>
</evidence>
<reference evidence="3" key="1">
    <citation type="journal article" date="2021" name="BMC Genomics">
        <title>Chromosome-level genome assembly and manually-curated proteome of model necrotroph Parastagonospora nodorum Sn15 reveals a genome-wide trove of candidate effector homologs, and redundancy of virulence-related functions within an accessory chromosome.</title>
        <authorList>
            <person name="Bertazzoni S."/>
            <person name="Jones D.A.B."/>
            <person name="Phan H.T."/>
            <person name="Tan K.-C."/>
            <person name="Hane J.K."/>
        </authorList>
    </citation>
    <scope>NUCLEOTIDE SEQUENCE [LARGE SCALE GENOMIC DNA]</scope>
    <source>
        <strain evidence="3">SN15 / ATCC MYA-4574 / FGSC 10173)</strain>
    </source>
</reference>
<name>A0A7U2FH50_PHANO</name>
<keyword evidence="3" id="KW-1185">Reference proteome</keyword>
<organism evidence="2 3">
    <name type="scientific">Phaeosphaeria nodorum (strain SN15 / ATCC MYA-4574 / FGSC 10173)</name>
    <name type="common">Glume blotch fungus</name>
    <name type="synonym">Parastagonospora nodorum</name>
    <dbReference type="NCBI Taxonomy" id="321614"/>
    <lineage>
        <taxon>Eukaryota</taxon>
        <taxon>Fungi</taxon>
        <taxon>Dikarya</taxon>
        <taxon>Ascomycota</taxon>
        <taxon>Pezizomycotina</taxon>
        <taxon>Dothideomycetes</taxon>
        <taxon>Pleosporomycetidae</taxon>
        <taxon>Pleosporales</taxon>
        <taxon>Pleosporineae</taxon>
        <taxon>Phaeosphaeriaceae</taxon>
        <taxon>Parastagonospora</taxon>
    </lineage>
</organism>
<accession>A0A7U2FH50</accession>
<dbReference type="VEuPathDB" id="FungiDB:JI435_444150"/>
<dbReference type="EMBL" id="CP069040">
    <property type="protein sequence ID" value="QRD05175.1"/>
    <property type="molecule type" value="Genomic_DNA"/>
</dbReference>
<dbReference type="AlphaFoldDB" id="A0A7U2FH50"/>
<protein>
    <submittedName>
        <fullName evidence="2">Uncharacterized protein</fullName>
    </submittedName>
</protein>
<evidence type="ECO:0000256" key="1">
    <source>
        <dbReference type="SAM" id="MobiDB-lite"/>
    </source>
</evidence>
<gene>
    <name evidence="2" type="ORF">JI435_444150</name>
</gene>
<sequence>MLVRRLGRLVTLSDAKTAWPNSAVAKTKQILTKSSSRQYELVVQALASDRDRSTGMAAASCDAASYGNHRESGRGPVDGGKAAEQASL</sequence>
<proteinExistence type="predicted"/>
<dbReference type="Proteomes" id="UP000663193">
    <property type="component" value="Chromosome 18"/>
</dbReference>
<feature type="region of interest" description="Disordered" evidence="1">
    <location>
        <begin position="49"/>
        <end position="88"/>
    </location>
</feature>